<dbReference type="GO" id="GO:0004888">
    <property type="term" value="F:transmembrane signaling receptor activity"/>
    <property type="evidence" value="ECO:0007669"/>
    <property type="project" value="InterPro"/>
</dbReference>
<keyword evidence="10" id="KW-1185">Reference proteome</keyword>
<evidence type="ECO:0000256" key="6">
    <source>
        <dbReference type="SAM" id="Phobius"/>
    </source>
</evidence>
<evidence type="ECO:0000259" key="7">
    <source>
        <dbReference type="PROSITE" id="PS50111"/>
    </source>
</evidence>
<dbReference type="SMART" id="SM00283">
    <property type="entry name" value="MA"/>
    <property type="match status" value="1"/>
</dbReference>
<dbReference type="OrthoDB" id="9763018at2"/>
<feature type="transmembrane region" description="Helical" evidence="6">
    <location>
        <begin position="318"/>
        <end position="338"/>
    </location>
</feature>
<evidence type="ECO:0000256" key="1">
    <source>
        <dbReference type="ARBA" id="ARBA00004370"/>
    </source>
</evidence>
<dbReference type="Proteomes" id="UP000190750">
    <property type="component" value="Unassembled WGS sequence"/>
</dbReference>
<dbReference type="PANTHER" id="PTHR43531:SF14">
    <property type="entry name" value="METHYL-ACCEPTING CHEMOTAXIS PROTEIN I-RELATED"/>
    <property type="match status" value="1"/>
</dbReference>
<dbReference type="InterPro" id="IPR004089">
    <property type="entry name" value="MCPsignal_dom"/>
</dbReference>
<keyword evidence="2" id="KW-0488">Methylation</keyword>
<evidence type="ECO:0000313" key="10">
    <source>
        <dbReference type="Proteomes" id="UP000190750"/>
    </source>
</evidence>
<dbReference type="AlphaFoldDB" id="A0A1T1AS53"/>
<dbReference type="InterPro" id="IPR029151">
    <property type="entry name" value="Sensor-like_sf"/>
</dbReference>
<evidence type="ECO:0000256" key="3">
    <source>
        <dbReference type="ARBA" id="ARBA00029447"/>
    </source>
</evidence>
<dbReference type="Pfam" id="PF00015">
    <property type="entry name" value="MCPsignal"/>
    <property type="match status" value="1"/>
</dbReference>
<feature type="coiled-coil region" evidence="5">
    <location>
        <begin position="615"/>
        <end position="642"/>
    </location>
</feature>
<gene>
    <name evidence="9" type="ORF">RF819_09210</name>
</gene>
<dbReference type="GO" id="GO:0006935">
    <property type="term" value="P:chemotaxis"/>
    <property type="evidence" value="ECO:0007669"/>
    <property type="project" value="InterPro"/>
</dbReference>
<keyword evidence="5" id="KW-0175">Coiled coil</keyword>
<accession>A0A1T1AS53</accession>
<dbReference type="InterPro" id="IPR004090">
    <property type="entry name" value="Chemotax_Me-accpt_rcpt"/>
</dbReference>
<comment type="caution">
    <text evidence="9">The sequence shown here is derived from an EMBL/GenBank/DDBJ whole genome shotgun (WGS) entry which is preliminary data.</text>
</comment>
<dbReference type="InterPro" id="IPR003660">
    <property type="entry name" value="HAMP_dom"/>
</dbReference>
<name>A0A1T1AS53_RHOFE</name>
<reference evidence="9 10" key="1">
    <citation type="submission" date="2017-01" db="EMBL/GenBank/DDBJ databases">
        <title>Genome sequencing of Rhodoferax fermentans JCM 7819.</title>
        <authorList>
            <person name="Kim Y.J."/>
            <person name="Farh M.E.-A."/>
            <person name="Yang D.-C."/>
        </authorList>
    </citation>
    <scope>NUCLEOTIDE SEQUENCE [LARGE SCALE GENOMIC DNA]</scope>
    <source>
        <strain evidence="9 10">JCM 7819</strain>
    </source>
</reference>
<dbReference type="Gene3D" id="1.10.287.950">
    <property type="entry name" value="Methyl-accepting chemotaxis protein"/>
    <property type="match status" value="1"/>
</dbReference>
<keyword evidence="4" id="KW-0807">Transducer</keyword>
<comment type="subcellular location">
    <subcellularLocation>
        <location evidence="1">Membrane</location>
    </subcellularLocation>
</comment>
<evidence type="ECO:0000313" key="9">
    <source>
        <dbReference type="EMBL" id="OOV06887.1"/>
    </source>
</evidence>
<dbReference type="SUPFAM" id="SSF103190">
    <property type="entry name" value="Sensory domain-like"/>
    <property type="match status" value="1"/>
</dbReference>
<dbReference type="Pfam" id="PF17201">
    <property type="entry name" value="Cache_3-Cache_2"/>
    <property type="match status" value="1"/>
</dbReference>
<dbReference type="Pfam" id="PF00672">
    <property type="entry name" value="HAMP"/>
    <property type="match status" value="1"/>
</dbReference>
<feature type="domain" description="HAMP" evidence="8">
    <location>
        <begin position="340"/>
        <end position="392"/>
    </location>
</feature>
<evidence type="ECO:0000256" key="5">
    <source>
        <dbReference type="SAM" id="Coils"/>
    </source>
</evidence>
<dbReference type="PROSITE" id="PS50885">
    <property type="entry name" value="HAMP"/>
    <property type="match status" value="1"/>
</dbReference>
<dbReference type="STRING" id="28066.RF819_09210"/>
<dbReference type="GO" id="GO:0007165">
    <property type="term" value="P:signal transduction"/>
    <property type="evidence" value="ECO:0007669"/>
    <property type="project" value="UniProtKB-KW"/>
</dbReference>
<keyword evidence="6" id="KW-0472">Membrane</keyword>
<dbReference type="FunFam" id="1.10.287.950:FF:000001">
    <property type="entry name" value="Methyl-accepting chemotaxis sensory transducer"/>
    <property type="match status" value="1"/>
</dbReference>
<keyword evidence="6" id="KW-1133">Transmembrane helix</keyword>
<evidence type="ECO:0000256" key="4">
    <source>
        <dbReference type="PROSITE-ProRule" id="PRU00284"/>
    </source>
</evidence>
<dbReference type="SMART" id="SM00304">
    <property type="entry name" value="HAMP"/>
    <property type="match status" value="1"/>
</dbReference>
<organism evidence="9 10">
    <name type="scientific">Rhodoferax fermentans</name>
    <dbReference type="NCBI Taxonomy" id="28066"/>
    <lineage>
        <taxon>Bacteria</taxon>
        <taxon>Pseudomonadati</taxon>
        <taxon>Pseudomonadota</taxon>
        <taxon>Betaproteobacteria</taxon>
        <taxon>Burkholderiales</taxon>
        <taxon>Comamonadaceae</taxon>
        <taxon>Rhodoferax</taxon>
    </lineage>
</organism>
<protein>
    <submittedName>
        <fullName evidence="9">Methyl-accepting chemotaxis protein</fullName>
    </submittedName>
</protein>
<proteinExistence type="inferred from homology"/>
<sequence>MGLKTHKKQSVARRLALLSLTGLTLVLMLVAMTIGVIEWRSVHGLMRQSVGEKLQGIVAVADASEHTNREMAVRNFTRFRNEFDPALTYNKDTSELLSFGVPVNGDFSSVDRFNKDTGGVATVFSRKGDDFERVTTSLKKQDGERAMGTLLDRKHPAYALAMAGQTYTGPALLFGKPYMTHYEPVKDSSGQVIGIFFIGQDIGLQQAALEKQIIETRFFDSGGAYLIEVSGPAAEARFVVHPTASGKKLSELSPQAEGFVTELMTSPDGYLPQALPLLNGATDQRWVMVRKLELGKRWLVAEVSASEAMAQYWTNMSLIWALLAATALLLGLGLYLLVRRTVSQPLHELATAVLAVAQGDLTRTFESNRRDEIGELVTETEGMRLRYLQALQQVRHAAENIGTASSEIASGNQDLSQRTEQTASNLQRTASSMTQLTGAVQQSAAAAHQANQLAASAASVAARGGVVVGEVVSTMDEINQSSRRIADIISVIDSIAFQTNILALNAAVEAARAGEQGRGFAVVATEVRSLAGRSAEAAREIKALITASVDKVESGSRLVQNAGDTMREIVDSVQRVSDIIGEISAAAAEQSQGISSVNVAVGELDQMTQQNAALVEQSAAAAESLRDQAQRLEQAVSVFKLAHLATLSQTALAAQAPAPRLGQPHFQALGHTRG</sequence>
<feature type="domain" description="Methyl-accepting transducer" evidence="7">
    <location>
        <begin position="397"/>
        <end position="626"/>
    </location>
</feature>
<dbReference type="PRINTS" id="PR00260">
    <property type="entry name" value="CHEMTRNSDUCR"/>
</dbReference>
<dbReference type="PROSITE" id="PS50111">
    <property type="entry name" value="CHEMOTAXIS_TRANSDUC_2"/>
    <property type="match status" value="1"/>
</dbReference>
<dbReference type="InterPro" id="IPR033462">
    <property type="entry name" value="Cache_3-Cache_2"/>
</dbReference>
<comment type="similarity">
    <text evidence="3">Belongs to the methyl-accepting chemotaxis (MCP) protein family.</text>
</comment>
<evidence type="ECO:0000259" key="8">
    <source>
        <dbReference type="PROSITE" id="PS50885"/>
    </source>
</evidence>
<dbReference type="SUPFAM" id="SSF58104">
    <property type="entry name" value="Methyl-accepting chemotaxis protein (MCP) signaling domain"/>
    <property type="match status" value="1"/>
</dbReference>
<dbReference type="CDD" id="cd11386">
    <property type="entry name" value="MCP_signal"/>
    <property type="match status" value="1"/>
</dbReference>
<keyword evidence="6" id="KW-0812">Transmembrane</keyword>
<dbReference type="CDD" id="cd06225">
    <property type="entry name" value="HAMP"/>
    <property type="match status" value="1"/>
</dbReference>
<dbReference type="RefSeq" id="WP_078364708.1">
    <property type="nucleotide sequence ID" value="NZ_MTJN01000002.1"/>
</dbReference>
<dbReference type="EMBL" id="MTJN01000002">
    <property type="protein sequence ID" value="OOV06887.1"/>
    <property type="molecule type" value="Genomic_DNA"/>
</dbReference>
<dbReference type="PANTHER" id="PTHR43531">
    <property type="entry name" value="PROTEIN ICFG"/>
    <property type="match status" value="1"/>
</dbReference>
<evidence type="ECO:0000256" key="2">
    <source>
        <dbReference type="ARBA" id="ARBA00022481"/>
    </source>
</evidence>
<dbReference type="GO" id="GO:0005886">
    <property type="term" value="C:plasma membrane"/>
    <property type="evidence" value="ECO:0007669"/>
    <property type="project" value="TreeGrafter"/>
</dbReference>
<dbReference type="InterPro" id="IPR051310">
    <property type="entry name" value="MCP_chemotaxis"/>
</dbReference>